<reference evidence="1 2" key="1">
    <citation type="submission" date="2020-09" db="EMBL/GenBank/DDBJ databases">
        <title>De no assembly of potato wild relative species, Solanum commersonii.</title>
        <authorList>
            <person name="Cho K."/>
        </authorList>
    </citation>
    <scope>NUCLEOTIDE SEQUENCE [LARGE SCALE GENOMIC DNA]</scope>
    <source>
        <strain evidence="1">LZ3.2</strain>
        <tissue evidence="1">Leaf</tissue>
    </source>
</reference>
<comment type="caution">
    <text evidence="1">The sequence shown here is derived from an EMBL/GenBank/DDBJ whole genome shotgun (WGS) entry which is preliminary data.</text>
</comment>
<dbReference type="Proteomes" id="UP000824120">
    <property type="component" value="Chromosome 5"/>
</dbReference>
<evidence type="ECO:0000313" key="1">
    <source>
        <dbReference type="EMBL" id="KAG5603965.1"/>
    </source>
</evidence>
<sequence>MRTDLLMHVLLVSQNIPELELPIVRVQQLMLRDIVISMEPATRQVEERRHSSLDEINIY</sequence>
<dbReference type="AlphaFoldDB" id="A0A9J5YVU8"/>
<gene>
    <name evidence="1" type="ORF">H5410_025457</name>
</gene>
<dbReference type="EMBL" id="JACXVP010000005">
    <property type="protein sequence ID" value="KAG5603965.1"/>
    <property type="molecule type" value="Genomic_DNA"/>
</dbReference>
<organism evidence="1 2">
    <name type="scientific">Solanum commersonii</name>
    <name type="common">Commerson's wild potato</name>
    <name type="synonym">Commerson's nightshade</name>
    <dbReference type="NCBI Taxonomy" id="4109"/>
    <lineage>
        <taxon>Eukaryota</taxon>
        <taxon>Viridiplantae</taxon>
        <taxon>Streptophyta</taxon>
        <taxon>Embryophyta</taxon>
        <taxon>Tracheophyta</taxon>
        <taxon>Spermatophyta</taxon>
        <taxon>Magnoliopsida</taxon>
        <taxon>eudicotyledons</taxon>
        <taxon>Gunneridae</taxon>
        <taxon>Pentapetalae</taxon>
        <taxon>asterids</taxon>
        <taxon>lamiids</taxon>
        <taxon>Solanales</taxon>
        <taxon>Solanaceae</taxon>
        <taxon>Solanoideae</taxon>
        <taxon>Solaneae</taxon>
        <taxon>Solanum</taxon>
    </lineage>
</organism>
<keyword evidence="2" id="KW-1185">Reference proteome</keyword>
<accession>A0A9J5YVU8</accession>
<proteinExistence type="predicted"/>
<name>A0A9J5YVU8_SOLCO</name>
<evidence type="ECO:0000313" key="2">
    <source>
        <dbReference type="Proteomes" id="UP000824120"/>
    </source>
</evidence>
<protein>
    <submittedName>
        <fullName evidence="1">Uncharacterized protein</fullName>
    </submittedName>
</protein>
<dbReference type="OrthoDB" id="27226at2759"/>